<keyword evidence="5 6" id="KW-0472">Membrane</keyword>
<keyword evidence="4 6" id="KW-1133">Transmembrane helix</keyword>
<sequence>MRKRRTNRLRSPTMSAAAESISPIPILPNDKEYELNRWLFVTALFMASLNLRPIVSSIAPVLGSIQQDLGLSGAVSSLLVSIPVLCMGILAPFSVKLSEKLGIEQVITFSLTLIGGSTLLRLFIHSASLLFFTTLLSGIGIAMMGPLLSGFIKKHMADRAPSMIAIYSMALALGAALGSSLTSPLHWRLQSWQMSLSFWVIPVIIALPLWFNVQKRQPSSSKLNSTVSYRKSLELPWQKGKAWILAAQFGMLCLVFYSLLGWLPLILIGAGASKLHAGLMVTLFALIQIPSGTVLQQLLKRHASRRNWLIVSSMMQAAGLLLIFFSTYLWLAVFICGLGSGMLFALLNLLPVELTTSPEEAASWAAMTQCIGFLIGAFGPFLTGYLHDRMGHFNAGILAMVFISIAMGILSLTMMSKEDSLILSK</sequence>
<feature type="transmembrane region" description="Helical" evidence="6">
    <location>
        <begin position="38"/>
        <end position="62"/>
    </location>
</feature>
<evidence type="ECO:0000256" key="6">
    <source>
        <dbReference type="SAM" id="Phobius"/>
    </source>
</evidence>
<accession>A0A2W6NH15</accession>
<feature type="transmembrane region" description="Helical" evidence="6">
    <location>
        <begin position="130"/>
        <end position="152"/>
    </location>
</feature>
<feature type="transmembrane region" description="Helical" evidence="6">
    <location>
        <begin position="275"/>
        <end position="295"/>
    </location>
</feature>
<feature type="transmembrane region" description="Helical" evidence="6">
    <location>
        <begin position="395"/>
        <end position="415"/>
    </location>
</feature>
<feature type="transmembrane region" description="Helical" evidence="6">
    <location>
        <begin position="74"/>
        <end position="94"/>
    </location>
</feature>
<name>A0A2W6NH15_9BACL</name>
<reference evidence="8 9" key="1">
    <citation type="submission" date="2018-06" db="EMBL/GenBank/DDBJ databases">
        <title>Isolation of heavy metals resistant Paenibacillus silvae NC2 from Gold-Copper mine in ZiJin, China.</title>
        <authorList>
            <person name="Xu J."/>
            <person name="Mazhar H.S."/>
            <person name="Rensing C."/>
        </authorList>
    </citation>
    <scope>NUCLEOTIDE SEQUENCE [LARGE SCALE GENOMIC DNA]</scope>
    <source>
        <strain evidence="8 9">NC2</strain>
    </source>
</reference>
<dbReference type="PROSITE" id="PS50850">
    <property type="entry name" value="MFS"/>
    <property type="match status" value="1"/>
</dbReference>
<dbReference type="InterPro" id="IPR036259">
    <property type="entry name" value="MFS_trans_sf"/>
</dbReference>
<evidence type="ECO:0000259" key="7">
    <source>
        <dbReference type="PROSITE" id="PS50850"/>
    </source>
</evidence>
<evidence type="ECO:0000256" key="1">
    <source>
        <dbReference type="ARBA" id="ARBA00004651"/>
    </source>
</evidence>
<feature type="transmembrane region" description="Helical" evidence="6">
    <location>
        <begin position="106"/>
        <end position="124"/>
    </location>
</feature>
<feature type="transmembrane region" description="Helical" evidence="6">
    <location>
        <begin position="362"/>
        <end position="383"/>
    </location>
</feature>
<comment type="subcellular location">
    <subcellularLocation>
        <location evidence="1">Cell membrane</location>
        <topology evidence="1">Multi-pass membrane protein</topology>
    </subcellularLocation>
</comment>
<organism evidence="8 9">
    <name type="scientific">Paenibacillus silvae</name>
    <dbReference type="NCBI Taxonomy" id="1325358"/>
    <lineage>
        <taxon>Bacteria</taxon>
        <taxon>Bacillati</taxon>
        <taxon>Bacillota</taxon>
        <taxon>Bacilli</taxon>
        <taxon>Bacillales</taxon>
        <taxon>Paenibacillaceae</taxon>
        <taxon>Paenibacillus</taxon>
    </lineage>
</organism>
<keyword evidence="3 6" id="KW-0812">Transmembrane</keyword>
<evidence type="ECO:0000313" key="8">
    <source>
        <dbReference type="EMBL" id="PZT55051.1"/>
    </source>
</evidence>
<evidence type="ECO:0000256" key="2">
    <source>
        <dbReference type="ARBA" id="ARBA00022448"/>
    </source>
</evidence>
<gene>
    <name evidence="8" type="ORF">DN757_14395</name>
</gene>
<evidence type="ECO:0000256" key="5">
    <source>
        <dbReference type="ARBA" id="ARBA00023136"/>
    </source>
</evidence>
<feature type="transmembrane region" description="Helical" evidence="6">
    <location>
        <begin position="164"/>
        <end position="182"/>
    </location>
</feature>
<feature type="transmembrane region" description="Helical" evidence="6">
    <location>
        <begin position="331"/>
        <end position="350"/>
    </location>
</feature>
<evidence type="ECO:0000313" key="9">
    <source>
        <dbReference type="Proteomes" id="UP000249204"/>
    </source>
</evidence>
<dbReference type="PANTHER" id="PTHR23523">
    <property type="match status" value="1"/>
</dbReference>
<dbReference type="SUPFAM" id="SSF103473">
    <property type="entry name" value="MFS general substrate transporter"/>
    <property type="match status" value="1"/>
</dbReference>
<dbReference type="Pfam" id="PF07690">
    <property type="entry name" value="MFS_1"/>
    <property type="match status" value="1"/>
</dbReference>
<protein>
    <submittedName>
        <fullName evidence="8">MFS transporter</fullName>
    </submittedName>
</protein>
<dbReference type="InterPro" id="IPR011701">
    <property type="entry name" value="MFS"/>
</dbReference>
<dbReference type="GO" id="GO:0005886">
    <property type="term" value="C:plasma membrane"/>
    <property type="evidence" value="ECO:0007669"/>
    <property type="project" value="UniProtKB-SubCell"/>
</dbReference>
<feature type="domain" description="Major facilitator superfamily (MFS) profile" evidence="7">
    <location>
        <begin position="36"/>
        <end position="420"/>
    </location>
</feature>
<dbReference type="PANTHER" id="PTHR23523:SF2">
    <property type="entry name" value="2-NITROIMIDAZOLE TRANSPORTER"/>
    <property type="match status" value="1"/>
</dbReference>
<dbReference type="AlphaFoldDB" id="A0A2W6NH15"/>
<dbReference type="Gene3D" id="1.20.1250.20">
    <property type="entry name" value="MFS general substrate transporter like domains"/>
    <property type="match status" value="2"/>
</dbReference>
<feature type="transmembrane region" description="Helical" evidence="6">
    <location>
        <begin position="194"/>
        <end position="213"/>
    </location>
</feature>
<dbReference type="GO" id="GO:0022857">
    <property type="term" value="F:transmembrane transporter activity"/>
    <property type="evidence" value="ECO:0007669"/>
    <property type="project" value="InterPro"/>
</dbReference>
<evidence type="ECO:0000256" key="3">
    <source>
        <dbReference type="ARBA" id="ARBA00022692"/>
    </source>
</evidence>
<feature type="transmembrane region" description="Helical" evidence="6">
    <location>
        <begin position="242"/>
        <end position="263"/>
    </location>
</feature>
<keyword evidence="2" id="KW-0813">Transport</keyword>
<dbReference type="EMBL" id="QKWW01000038">
    <property type="protein sequence ID" value="PZT55051.1"/>
    <property type="molecule type" value="Genomic_DNA"/>
</dbReference>
<dbReference type="InterPro" id="IPR020846">
    <property type="entry name" value="MFS_dom"/>
</dbReference>
<dbReference type="RefSeq" id="WP_111270919.1">
    <property type="nucleotide sequence ID" value="NZ_QKWW01000038.1"/>
</dbReference>
<evidence type="ECO:0000256" key="4">
    <source>
        <dbReference type="ARBA" id="ARBA00022989"/>
    </source>
</evidence>
<proteinExistence type="predicted"/>
<dbReference type="InterPro" id="IPR052524">
    <property type="entry name" value="MFS_Cyanate_Porter"/>
</dbReference>
<dbReference type="Proteomes" id="UP000249204">
    <property type="component" value="Unassembled WGS sequence"/>
</dbReference>
<comment type="caution">
    <text evidence="8">The sequence shown here is derived from an EMBL/GenBank/DDBJ whole genome shotgun (WGS) entry which is preliminary data.</text>
</comment>